<feature type="region of interest" description="Disordered" evidence="5">
    <location>
        <begin position="187"/>
        <end position="239"/>
    </location>
</feature>
<proteinExistence type="predicted"/>
<dbReference type="EMBL" id="JAQJAE010000005">
    <property type="protein sequence ID" value="KAJ5592614.1"/>
    <property type="molecule type" value="Genomic_DNA"/>
</dbReference>
<keyword evidence="2 6" id="KW-0812">Transmembrane</keyword>
<dbReference type="InterPro" id="IPR051694">
    <property type="entry name" value="Immunoregulatory_rcpt-like"/>
</dbReference>
<dbReference type="PANTHER" id="PTHR15549:SF26">
    <property type="entry name" value="AXIAL BUDDING PATTERN PROTEIN 2-RELATED"/>
    <property type="match status" value="1"/>
</dbReference>
<comment type="subcellular location">
    <subcellularLocation>
        <location evidence="1">Membrane</location>
        <topology evidence="1">Single-pass membrane protein</topology>
    </subcellularLocation>
</comment>
<reference evidence="7" key="2">
    <citation type="submission" date="2023-01" db="EMBL/GenBank/DDBJ databases">
        <authorList>
            <person name="Petersen C."/>
        </authorList>
    </citation>
    <scope>NUCLEOTIDE SEQUENCE</scope>
    <source>
        <strain evidence="7">IBT 12815</strain>
    </source>
</reference>
<dbReference type="Proteomes" id="UP001213799">
    <property type="component" value="Unassembled WGS sequence"/>
</dbReference>
<reference evidence="7" key="1">
    <citation type="journal article" date="2023" name="IMA Fungus">
        <title>Comparative genomic study of the Penicillium genus elucidates a diverse pangenome and 15 lateral gene transfer events.</title>
        <authorList>
            <person name="Petersen C."/>
            <person name="Sorensen T."/>
            <person name="Nielsen M.R."/>
            <person name="Sondergaard T.E."/>
            <person name="Sorensen J.L."/>
            <person name="Fitzpatrick D.A."/>
            <person name="Frisvad J.C."/>
            <person name="Nielsen K.L."/>
        </authorList>
    </citation>
    <scope>NUCLEOTIDE SEQUENCE</scope>
    <source>
        <strain evidence="7">IBT 12815</strain>
    </source>
</reference>
<keyword evidence="3 6" id="KW-1133">Transmembrane helix</keyword>
<name>A0AAD6DUC5_9EURO</name>
<evidence type="ECO:0000313" key="8">
    <source>
        <dbReference type="Proteomes" id="UP001213799"/>
    </source>
</evidence>
<feature type="compositionally biased region" description="Low complexity" evidence="5">
    <location>
        <begin position="122"/>
        <end position="144"/>
    </location>
</feature>
<evidence type="ECO:0000256" key="2">
    <source>
        <dbReference type="ARBA" id="ARBA00022692"/>
    </source>
</evidence>
<gene>
    <name evidence="7" type="ORF">N7537_009518</name>
</gene>
<evidence type="ECO:0000256" key="5">
    <source>
        <dbReference type="SAM" id="MobiDB-lite"/>
    </source>
</evidence>
<sequence length="239" mass="25170">MPHTGGYALRRNASCLSTETDCGGTTPPFHGCCPGYMFCPGPQYNVICCPSNADCSRTMAESCADSKADLYSSNSSDLANEGFCCERGRFAFTMKDITNKGVGCANHLSDLQASMRQRPILSSASAASTTTSSTTTSSTYTRTSEPQPASSTNPGAIAGGAVGGAAGAAILIALVWFVVRCRNKRRQGNEVRSMPSLSTNQTKQYLPQSKSWHQASPSELGAQKQQQIAELSGGPVTDQ</sequence>
<feature type="region of interest" description="Disordered" evidence="5">
    <location>
        <begin position="120"/>
        <end position="155"/>
    </location>
</feature>
<evidence type="ECO:0000256" key="3">
    <source>
        <dbReference type="ARBA" id="ARBA00022989"/>
    </source>
</evidence>
<dbReference type="GO" id="GO:0071944">
    <property type="term" value="C:cell periphery"/>
    <property type="evidence" value="ECO:0007669"/>
    <property type="project" value="UniProtKB-ARBA"/>
</dbReference>
<dbReference type="PANTHER" id="PTHR15549">
    <property type="entry name" value="PAIRED IMMUNOGLOBULIN-LIKE TYPE 2 RECEPTOR"/>
    <property type="match status" value="1"/>
</dbReference>
<feature type="compositionally biased region" description="Polar residues" evidence="5">
    <location>
        <begin position="145"/>
        <end position="154"/>
    </location>
</feature>
<keyword evidence="8" id="KW-1185">Reference proteome</keyword>
<evidence type="ECO:0000256" key="1">
    <source>
        <dbReference type="ARBA" id="ARBA00004167"/>
    </source>
</evidence>
<comment type="caution">
    <text evidence="7">The sequence shown here is derived from an EMBL/GenBank/DDBJ whole genome shotgun (WGS) entry which is preliminary data.</text>
</comment>
<dbReference type="AlphaFoldDB" id="A0AAD6DUC5"/>
<keyword evidence="4 6" id="KW-0472">Membrane</keyword>
<organism evidence="7 8">
    <name type="scientific">Penicillium hordei</name>
    <dbReference type="NCBI Taxonomy" id="40994"/>
    <lineage>
        <taxon>Eukaryota</taxon>
        <taxon>Fungi</taxon>
        <taxon>Dikarya</taxon>
        <taxon>Ascomycota</taxon>
        <taxon>Pezizomycotina</taxon>
        <taxon>Eurotiomycetes</taxon>
        <taxon>Eurotiomycetidae</taxon>
        <taxon>Eurotiales</taxon>
        <taxon>Aspergillaceae</taxon>
        <taxon>Penicillium</taxon>
    </lineage>
</organism>
<evidence type="ECO:0000313" key="7">
    <source>
        <dbReference type="EMBL" id="KAJ5592614.1"/>
    </source>
</evidence>
<protein>
    <submittedName>
        <fullName evidence="7">Uncharacterized protein</fullName>
    </submittedName>
</protein>
<evidence type="ECO:0000256" key="4">
    <source>
        <dbReference type="ARBA" id="ARBA00023136"/>
    </source>
</evidence>
<dbReference type="RefSeq" id="XP_056749240.1">
    <property type="nucleotide sequence ID" value="XM_056900572.1"/>
</dbReference>
<accession>A0AAD6DUC5</accession>
<feature type="transmembrane region" description="Helical" evidence="6">
    <location>
        <begin position="156"/>
        <end position="179"/>
    </location>
</feature>
<feature type="compositionally biased region" description="Polar residues" evidence="5">
    <location>
        <begin position="195"/>
        <end position="229"/>
    </location>
</feature>
<dbReference type="GO" id="GO:0016020">
    <property type="term" value="C:membrane"/>
    <property type="evidence" value="ECO:0007669"/>
    <property type="project" value="UniProtKB-SubCell"/>
</dbReference>
<dbReference type="GeneID" id="81590814"/>
<evidence type="ECO:0000256" key="6">
    <source>
        <dbReference type="SAM" id="Phobius"/>
    </source>
</evidence>